<dbReference type="InterPro" id="IPR011990">
    <property type="entry name" value="TPR-like_helical_dom_sf"/>
</dbReference>
<gene>
    <name evidence="2" type="ORF">GSTUM_00009275001</name>
</gene>
<proteinExistence type="predicted"/>
<dbReference type="RefSeq" id="XP_002840640.1">
    <property type="nucleotide sequence ID" value="XM_002840594.1"/>
</dbReference>
<reference evidence="2 3" key="1">
    <citation type="journal article" date="2010" name="Nature">
        <title>Perigord black truffle genome uncovers evolutionary origins and mechanisms of symbiosis.</title>
        <authorList>
            <person name="Martin F."/>
            <person name="Kohler A."/>
            <person name="Murat C."/>
            <person name="Balestrini R."/>
            <person name="Coutinho P.M."/>
            <person name="Jaillon O."/>
            <person name="Montanini B."/>
            <person name="Morin E."/>
            <person name="Noel B."/>
            <person name="Percudani R."/>
            <person name="Porcel B."/>
            <person name="Rubini A."/>
            <person name="Amicucci A."/>
            <person name="Amselem J."/>
            <person name="Anthouard V."/>
            <person name="Arcioni S."/>
            <person name="Artiguenave F."/>
            <person name="Aury J.M."/>
            <person name="Ballario P."/>
            <person name="Bolchi A."/>
            <person name="Brenna A."/>
            <person name="Brun A."/>
            <person name="Buee M."/>
            <person name="Cantarel B."/>
            <person name="Chevalier G."/>
            <person name="Couloux A."/>
            <person name="Da Silva C."/>
            <person name="Denoeud F."/>
            <person name="Duplessis S."/>
            <person name="Ghignone S."/>
            <person name="Hilselberger B."/>
            <person name="Iotti M."/>
            <person name="Marcais B."/>
            <person name="Mello A."/>
            <person name="Miranda M."/>
            <person name="Pacioni G."/>
            <person name="Quesneville H."/>
            <person name="Riccioni C."/>
            <person name="Ruotolo R."/>
            <person name="Splivallo R."/>
            <person name="Stocchi V."/>
            <person name="Tisserant E."/>
            <person name="Viscomi A.R."/>
            <person name="Zambonelli A."/>
            <person name="Zampieri E."/>
            <person name="Henrissat B."/>
            <person name="Lebrun M.H."/>
            <person name="Paolocci F."/>
            <person name="Bonfante P."/>
            <person name="Ottonello S."/>
            <person name="Wincker P."/>
        </authorList>
    </citation>
    <scope>NUCLEOTIDE SEQUENCE [LARGE SCALE GENOMIC DNA]</scope>
    <source>
        <strain evidence="2 3">Mel28</strain>
    </source>
</reference>
<dbReference type="SUPFAM" id="SSF48452">
    <property type="entry name" value="TPR-like"/>
    <property type="match status" value="1"/>
</dbReference>
<dbReference type="KEGG" id="tml:GSTUM_00009275001"/>
<evidence type="ECO:0000256" key="1">
    <source>
        <dbReference type="SAM" id="MobiDB-lite"/>
    </source>
</evidence>
<accession>D5GJY8</accession>
<evidence type="ECO:0000313" key="3">
    <source>
        <dbReference type="Proteomes" id="UP000006911"/>
    </source>
</evidence>
<dbReference type="HOGENOM" id="CLU_1316258_0_0_1"/>
<dbReference type="AlphaFoldDB" id="D5GJY8"/>
<evidence type="ECO:0000313" key="2">
    <source>
        <dbReference type="EMBL" id="CAZ84831.1"/>
    </source>
</evidence>
<keyword evidence="3" id="KW-1185">Reference proteome</keyword>
<organism evidence="2 3">
    <name type="scientific">Tuber melanosporum (strain Mel28)</name>
    <name type="common">Perigord black truffle</name>
    <dbReference type="NCBI Taxonomy" id="656061"/>
    <lineage>
        <taxon>Eukaryota</taxon>
        <taxon>Fungi</taxon>
        <taxon>Dikarya</taxon>
        <taxon>Ascomycota</taxon>
        <taxon>Pezizomycotina</taxon>
        <taxon>Pezizomycetes</taxon>
        <taxon>Pezizales</taxon>
        <taxon>Tuberaceae</taxon>
        <taxon>Tuber</taxon>
    </lineage>
</organism>
<name>D5GJY8_TUBMM</name>
<feature type="region of interest" description="Disordered" evidence="1">
    <location>
        <begin position="123"/>
        <end position="142"/>
    </location>
</feature>
<dbReference type="EMBL" id="FN430335">
    <property type="protein sequence ID" value="CAZ84831.1"/>
    <property type="molecule type" value="Genomic_DNA"/>
</dbReference>
<dbReference type="eggNOG" id="ENOG502QRU3">
    <property type="taxonomic scope" value="Eukaryota"/>
</dbReference>
<dbReference type="STRING" id="656061.D5GJY8"/>
<sequence length="209" mass="23730">MALLYESAPAFGNTWVECLGDLGLYRMAIEDGDVRNRDVWGGVARFLYSKATDKTPYIGPQPFYSARESILALFDLIFSPEHIIENRVDARFIKLHGINFTHIDLGKFDDTLFDRLGYIDIPHPRKENPKPRSQATKTDAKSRSCTEESLSFSKGLAYKILSLSLQRIGDSNVLPRVHVQLVFLAYAARLEVGKRSWEAASRRLHLVRS</sequence>
<dbReference type="Proteomes" id="UP000006911">
    <property type="component" value="Unassembled WGS sequence"/>
</dbReference>
<dbReference type="GeneID" id="9186867"/>
<protein>
    <submittedName>
        <fullName evidence="2">(Perigord truffle) hypothetical protein</fullName>
    </submittedName>
</protein>
<dbReference type="InParanoid" id="D5GJY8"/>